<evidence type="ECO:0000256" key="3">
    <source>
        <dbReference type="ARBA" id="ARBA00022723"/>
    </source>
</evidence>
<reference evidence="9" key="1">
    <citation type="submission" date="2019-06" db="EMBL/GenBank/DDBJ databases">
        <title>Complete genome sequence of Methylogaea oryzae strain JCM16910.</title>
        <authorList>
            <person name="Asakawa S."/>
        </authorList>
    </citation>
    <scope>NUCLEOTIDE SEQUENCE</scope>
    <source>
        <strain evidence="9">E10</strain>
    </source>
</reference>
<evidence type="ECO:0000313" key="9">
    <source>
        <dbReference type="EMBL" id="BBL72530.1"/>
    </source>
</evidence>
<dbReference type="GO" id="GO:0046872">
    <property type="term" value="F:metal ion binding"/>
    <property type="evidence" value="ECO:0007669"/>
    <property type="project" value="UniProtKB-KW"/>
</dbReference>
<dbReference type="EMBL" id="AP019782">
    <property type="protein sequence ID" value="BBL72530.1"/>
    <property type="molecule type" value="Genomic_DNA"/>
</dbReference>
<evidence type="ECO:0000259" key="8">
    <source>
        <dbReference type="PROSITE" id="PS51007"/>
    </source>
</evidence>
<gene>
    <name evidence="9" type="primary">cytcB_2</name>
    <name evidence="9" type="ORF">MoryE10_31360</name>
</gene>
<dbReference type="InterPro" id="IPR036909">
    <property type="entry name" value="Cyt_c-like_dom_sf"/>
</dbReference>
<dbReference type="Gene3D" id="1.10.760.10">
    <property type="entry name" value="Cytochrome c-like domain"/>
    <property type="match status" value="2"/>
</dbReference>
<keyword evidence="2 6" id="KW-0349">Heme</keyword>
<evidence type="ECO:0000256" key="5">
    <source>
        <dbReference type="ARBA" id="ARBA00023004"/>
    </source>
</evidence>
<dbReference type="RefSeq" id="WP_054774509.1">
    <property type="nucleotide sequence ID" value="NZ_AP019782.1"/>
</dbReference>
<dbReference type="Proteomes" id="UP000824988">
    <property type="component" value="Chromosome"/>
</dbReference>
<keyword evidence="1" id="KW-0813">Transport</keyword>
<sequence>MKHKILGTLTAAALGFAAAHNVQAAGNAEAGKAKFHTCVGCHGIPGYSNTFPNYHVPSLGGQHAEYIVSALKSYAASGRKHGSMNGNAGGISERDMEDVAAYASAFKGKPPAVSVKGDVAAGKKNPNLEVCASCHGSDGNSKDGGNPRLAGQYESFLIKAMKDYQSGARKNPIMQGMVKDLTDKDIADLAAYFASQKKGLTPVSN</sequence>
<evidence type="ECO:0000256" key="6">
    <source>
        <dbReference type="PROSITE-ProRule" id="PRU00433"/>
    </source>
</evidence>
<organism evidence="9 10">
    <name type="scientific">Methylogaea oryzae</name>
    <dbReference type="NCBI Taxonomy" id="1295382"/>
    <lineage>
        <taxon>Bacteria</taxon>
        <taxon>Pseudomonadati</taxon>
        <taxon>Pseudomonadota</taxon>
        <taxon>Gammaproteobacteria</taxon>
        <taxon>Methylococcales</taxon>
        <taxon>Methylococcaceae</taxon>
        <taxon>Methylogaea</taxon>
    </lineage>
</organism>
<dbReference type="KEGG" id="moz:MoryE10_31360"/>
<evidence type="ECO:0000256" key="4">
    <source>
        <dbReference type="ARBA" id="ARBA00022982"/>
    </source>
</evidence>
<dbReference type="PANTHER" id="PTHR33751">
    <property type="entry name" value="CBB3-TYPE CYTOCHROME C OXIDASE SUBUNIT FIXP"/>
    <property type="match status" value="1"/>
</dbReference>
<feature type="domain" description="Cytochrome c" evidence="8">
    <location>
        <begin position="26"/>
        <end position="107"/>
    </location>
</feature>
<keyword evidence="10" id="KW-1185">Reference proteome</keyword>
<keyword evidence="5 6" id="KW-0408">Iron</keyword>
<evidence type="ECO:0000256" key="1">
    <source>
        <dbReference type="ARBA" id="ARBA00022448"/>
    </source>
</evidence>
<feature type="domain" description="Cytochrome c" evidence="8">
    <location>
        <begin position="117"/>
        <end position="197"/>
    </location>
</feature>
<proteinExistence type="predicted"/>
<dbReference type="AlphaFoldDB" id="A0A8D4VR12"/>
<dbReference type="GO" id="GO:0009055">
    <property type="term" value="F:electron transfer activity"/>
    <property type="evidence" value="ECO:0007669"/>
    <property type="project" value="InterPro"/>
</dbReference>
<name>A0A8D4VR12_9GAMM</name>
<dbReference type="PROSITE" id="PS51007">
    <property type="entry name" value="CYTC"/>
    <property type="match status" value="2"/>
</dbReference>
<dbReference type="SUPFAM" id="SSF46626">
    <property type="entry name" value="Cytochrome c"/>
    <property type="match status" value="2"/>
</dbReference>
<dbReference type="InterPro" id="IPR050597">
    <property type="entry name" value="Cytochrome_c_Oxidase_Subunit"/>
</dbReference>
<dbReference type="GO" id="GO:0020037">
    <property type="term" value="F:heme binding"/>
    <property type="evidence" value="ECO:0007669"/>
    <property type="project" value="InterPro"/>
</dbReference>
<keyword evidence="4" id="KW-0249">Electron transport</keyword>
<dbReference type="InterPro" id="IPR009056">
    <property type="entry name" value="Cyt_c-like_dom"/>
</dbReference>
<feature type="signal peptide" evidence="7">
    <location>
        <begin position="1"/>
        <end position="24"/>
    </location>
</feature>
<evidence type="ECO:0000313" key="10">
    <source>
        <dbReference type="Proteomes" id="UP000824988"/>
    </source>
</evidence>
<feature type="chain" id="PRO_5034943014" evidence="7">
    <location>
        <begin position="25"/>
        <end position="205"/>
    </location>
</feature>
<dbReference type="Pfam" id="PF00034">
    <property type="entry name" value="Cytochrom_C"/>
    <property type="match status" value="2"/>
</dbReference>
<protein>
    <submittedName>
        <fullName evidence="9">Cytochrome c</fullName>
    </submittedName>
</protein>
<evidence type="ECO:0000256" key="2">
    <source>
        <dbReference type="ARBA" id="ARBA00022617"/>
    </source>
</evidence>
<dbReference type="PANTHER" id="PTHR33751:SF9">
    <property type="entry name" value="CYTOCHROME C4"/>
    <property type="match status" value="1"/>
</dbReference>
<accession>A0A8D4VR12</accession>
<keyword evidence="7" id="KW-0732">Signal</keyword>
<keyword evidence="3 6" id="KW-0479">Metal-binding</keyword>
<evidence type="ECO:0000256" key="7">
    <source>
        <dbReference type="SAM" id="SignalP"/>
    </source>
</evidence>